<reference evidence="2" key="1">
    <citation type="submission" date="2021-08" db="EMBL/GenBank/DDBJ databases">
        <authorList>
            <person name="Misof B."/>
            <person name="Oliver O."/>
            <person name="Podsiadlowski L."/>
            <person name="Donath A."/>
            <person name="Peters R."/>
            <person name="Mayer C."/>
            <person name="Rust J."/>
            <person name="Gunkel S."/>
            <person name="Lesny P."/>
            <person name="Martin S."/>
            <person name="Oeyen J.P."/>
            <person name="Petersen M."/>
            <person name="Panagiotis P."/>
            <person name="Wilbrandt J."/>
            <person name="Tanja T."/>
        </authorList>
    </citation>
    <scope>NUCLEOTIDE SEQUENCE</scope>
    <source>
        <strain evidence="2">GBR_01_08_01A</strain>
        <tissue evidence="2">Thorax + abdomen</tissue>
    </source>
</reference>
<dbReference type="Pfam" id="PF00583">
    <property type="entry name" value="Acetyltransf_1"/>
    <property type="match status" value="1"/>
</dbReference>
<dbReference type="GO" id="GO:1905502">
    <property type="term" value="F:acetyl-CoA binding"/>
    <property type="evidence" value="ECO:0007669"/>
    <property type="project" value="TreeGrafter"/>
</dbReference>
<evidence type="ECO:0000259" key="1">
    <source>
        <dbReference type="PROSITE" id="PS51186"/>
    </source>
</evidence>
<evidence type="ECO:0000313" key="3">
    <source>
        <dbReference type="Proteomes" id="UP001258017"/>
    </source>
</evidence>
<comment type="caution">
    <text evidence="2">The sequence shown here is derived from an EMBL/GenBank/DDBJ whole genome shotgun (WGS) entry which is preliminary data.</text>
</comment>
<dbReference type="InterPro" id="IPR016181">
    <property type="entry name" value="Acyl_CoA_acyltransferase"/>
</dbReference>
<dbReference type="Gene3D" id="3.40.630.30">
    <property type="match status" value="1"/>
</dbReference>
<dbReference type="PROSITE" id="PS51186">
    <property type="entry name" value="GNAT"/>
    <property type="match status" value="1"/>
</dbReference>
<dbReference type="AlphaFoldDB" id="A0AAD9RQH2"/>
<dbReference type="InterPro" id="IPR039840">
    <property type="entry name" value="NAA80"/>
</dbReference>
<keyword evidence="3" id="KW-1185">Reference proteome</keyword>
<reference evidence="2" key="2">
    <citation type="journal article" date="2023" name="Commun. Biol.">
        <title>Intrasexual cuticular hydrocarbon dimorphism in a wasp sheds light on hydrocarbon biosynthesis genes in Hymenoptera.</title>
        <authorList>
            <person name="Moris V.C."/>
            <person name="Podsiadlowski L."/>
            <person name="Martin S."/>
            <person name="Oeyen J.P."/>
            <person name="Donath A."/>
            <person name="Petersen M."/>
            <person name="Wilbrandt J."/>
            <person name="Misof B."/>
            <person name="Liedtke D."/>
            <person name="Thamm M."/>
            <person name="Scheiner R."/>
            <person name="Schmitt T."/>
            <person name="Niehuis O."/>
        </authorList>
    </citation>
    <scope>NUCLEOTIDE SEQUENCE</scope>
    <source>
        <strain evidence="2">GBR_01_08_01A</strain>
    </source>
</reference>
<dbReference type="PANTHER" id="PTHR13538:SF4">
    <property type="entry name" value="N-ALPHA-ACETYLTRANSFERASE 80"/>
    <property type="match status" value="1"/>
</dbReference>
<sequence>MKVLCYDVSQNSRDHTDGHGCVKFLSYKKRNTRKMSNDIYMDIWYDVVPLHRRPDKVKECCKLLNSEWPRSETARLQSLRVSCDEFPTCLILLDRENKVLGHCKVSLMPKLRHSCFIESVVIDYKCRAQGLGSRLLRGTEEYVLKKGFKAVYLITKGQELFYLKNGYKICDPIKMCGLSNFVPPTPIVKAKHKEKNTQLSGPPPPPMPQLEFEYFDIRMLSQKTHMVKKLL</sequence>
<dbReference type="SUPFAM" id="SSF55729">
    <property type="entry name" value="Acyl-CoA N-acyltransferases (Nat)"/>
    <property type="match status" value="1"/>
</dbReference>
<gene>
    <name evidence="2" type="ORF">KPH14_009446</name>
</gene>
<dbReference type="GO" id="GO:0005737">
    <property type="term" value="C:cytoplasm"/>
    <property type="evidence" value="ECO:0007669"/>
    <property type="project" value="TreeGrafter"/>
</dbReference>
<proteinExistence type="predicted"/>
<accession>A0AAD9RQH2</accession>
<dbReference type="Proteomes" id="UP001258017">
    <property type="component" value="Unassembled WGS sequence"/>
</dbReference>
<protein>
    <recommendedName>
        <fullName evidence="1">N-acetyltransferase domain-containing protein</fullName>
    </recommendedName>
</protein>
<dbReference type="EMBL" id="JAIFRP010000030">
    <property type="protein sequence ID" value="KAK2583478.1"/>
    <property type="molecule type" value="Genomic_DNA"/>
</dbReference>
<feature type="domain" description="N-acetyltransferase" evidence="1">
    <location>
        <begin position="45"/>
        <end position="194"/>
    </location>
</feature>
<evidence type="ECO:0000313" key="2">
    <source>
        <dbReference type="EMBL" id="KAK2583478.1"/>
    </source>
</evidence>
<dbReference type="InterPro" id="IPR000182">
    <property type="entry name" value="GNAT_dom"/>
</dbReference>
<dbReference type="PANTHER" id="PTHR13538">
    <property type="entry name" value="N-ACETYLTRANSFERASE 6"/>
    <property type="match status" value="1"/>
</dbReference>
<organism evidence="2 3">
    <name type="scientific">Odynerus spinipes</name>
    <dbReference type="NCBI Taxonomy" id="1348599"/>
    <lineage>
        <taxon>Eukaryota</taxon>
        <taxon>Metazoa</taxon>
        <taxon>Ecdysozoa</taxon>
        <taxon>Arthropoda</taxon>
        <taxon>Hexapoda</taxon>
        <taxon>Insecta</taxon>
        <taxon>Pterygota</taxon>
        <taxon>Neoptera</taxon>
        <taxon>Endopterygota</taxon>
        <taxon>Hymenoptera</taxon>
        <taxon>Apocrita</taxon>
        <taxon>Aculeata</taxon>
        <taxon>Vespoidea</taxon>
        <taxon>Vespidae</taxon>
        <taxon>Eumeninae</taxon>
        <taxon>Odynerus</taxon>
    </lineage>
</organism>
<dbReference type="GO" id="GO:0008080">
    <property type="term" value="F:N-acetyltransferase activity"/>
    <property type="evidence" value="ECO:0007669"/>
    <property type="project" value="InterPro"/>
</dbReference>
<name>A0AAD9RQH2_9HYME</name>
<dbReference type="CDD" id="cd04301">
    <property type="entry name" value="NAT_SF"/>
    <property type="match status" value="1"/>
</dbReference>